<evidence type="ECO:0000256" key="1">
    <source>
        <dbReference type="ARBA" id="ARBA00004167"/>
    </source>
</evidence>
<name>A0A0H4X478_9BACT</name>
<dbReference type="KEGG" id="mym:A176_005605"/>
<keyword evidence="4 5" id="KW-0472">Membrane</keyword>
<dbReference type="AlphaFoldDB" id="A0A0H4X478"/>
<keyword evidence="2 5" id="KW-0812">Transmembrane</keyword>
<protein>
    <submittedName>
        <fullName evidence="6">Putative RND efflux membrane fusion protein</fullName>
    </submittedName>
</protein>
<evidence type="ECO:0000256" key="3">
    <source>
        <dbReference type="ARBA" id="ARBA00022989"/>
    </source>
</evidence>
<dbReference type="OrthoDB" id="5522338at2"/>
<evidence type="ECO:0000256" key="2">
    <source>
        <dbReference type="ARBA" id="ARBA00022692"/>
    </source>
</evidence>
<accession>A0A0H4X478</accession>
<dbReference type="RefSeq" id="WP_002635444.1">
    <property type="nucleotide sequence ID" value="NZ_CP012109.1"/>
</dbReference>
<evidence type="ECO:0000313" key="6">
    <source>
        <dbReference type="EMBL" id="AKQ68693.1"/>
    </source>
</evidence>
<sequence>MSQNPHQSSLFRQEALDHYAKPEVRGNLLRVDPFWARVTYWLILAVALVLGVGLTVVEINDYATGPVLIQVRGLEDLTVTSAGRVSKVLVERGQYVQAGQPLVELHSPVEQAERSRMTQEFRAQLAAGLLNPLDAMSRQALSNLRSQVDLSEARLSERVLRATVSGRVYDVRVRENQYLNAGQAVASILQDGSEAFALALVPGQYRPMLEAGQQIRMEVSGFPYAYQYFQVTSVSDELVGPAEVRRYLGPGLGDALPLQGPHVAVEGRLPGATFDVDGRSYSYYTGMPGVAWVRVRIRNGWLTLFPVLELLGKHRG</sequence>
<dbReference type="SUPFAM" id="SSF111369">
    <property type="entry name" value="HlyD-like secretion proteins"/>
    <property type="match status" value="1"/>
</dbReference>
<dbReference type="PANTHER" id="PTHR30386">
    <property type="entry name" value="MEMBRANE FUSION SUBUNIT OF EMRAB-TOLC MULTIDRUG EFFLUX PUMP"/>
    <property type="match status" value="1"/>
</dbReference>
<gene>
    <name evidence="6" type="ORF">A176_005605</name>
</gene>
<dbReference type="GO" id="GO:0016020">
    <property type="term" value="C:membrane"/>
    <property type="evidence" value="ECO:0007669"/>
    <property type="project" value="UniProtKB-SubCell"/>
</dbReference>
<organism evidence="6 7">
    <name type="scientific">Pseudomyxococcus hansupus</name>
    <dbReference type="NCBI Taxonomy" id="1297742"/>
    <lineage>
        <taxon>Bacteria</taxon>
        <taxon>Pseudomonadati</taxon>
        <taxon>Myxococcota</taxon>
        <taxon>Myxococcia</taxon>
        <taxon>Myxococcales</taxon>
        <taxon>Cystobacterineae</taxon>
        <taxon>Myxococcaceae</taxon>
        <taxon>Pseudomyxococcus</taxon>
    </lineage>
</organism>
<dbReference type="Gene3D" id="2.40.50.100">
    <property type="match status" value="1"/>
</dbReference>
<dbReference type="STRING" id="1297742.A176_005605"/>
<dbReference type="Proteomes" id="UP000009026">
    <property type="component" value="Chromosome"/>
</dbReference>
<proteinExistence type="predicted"/>
<dbReference type="PANTHER" id="PTHR30386:SF26">
    <property type="entry name" value="TRANSPORT PROTEIN COMB"/>
    <property type="match status" value="1"/>
</dbReference>
<reference evidence="6 7" key="1">
    <citation type="journal article" date="2016" name="PLoS ONE">
        <title>Complete Genome Sequence and Comparative Genomics of a Novel Myxobacterium Myxococcus hansupus.</title>
        <authorList>
            <person name="Sharma G."/>
            <person name="Narwani T."/>
            <person name="Subramanian S."/>
        </authorList>
    </citation>
    <scope>NUCLEOTIDE SEQUENCE [LARGE SCALE GENOMIC DNA]</scope>
    <source>
        <strain evidence="7">mixupus</strain>
    </source>
</reference>
<dbReference type="InterPro" id="IPR050739">
    <property type="entry name" value="MFP"/>
</dbReference>
<dbReference type="PATRIC" id="fig|1297742.4.peg.5701"/>
<evidence type="ECO:0000256" key="5">
    <source>
        <dbReference type="SAM" id="Phobius"/>
    </source>
</evidence>
<comment type="subcellular location">
    <subcellularLocation>
        <location evidence="1">Membrane</location>
        <topology evidence="1">Single-pass membrane protein</topology>
    </subcellularLocation>
</comment>
<feature type="transmembrane region" description="Helical" evidence="5">
    <location>
        <begin position="38"/>
        <end position="57"/>
    </location>
</feature>
<dbReference type="EMBL" id="CP012109">
    <property type="protein sequence ID" value="AKQ68693.1"/>
    <property type="molecule type" value="Genomic_DNA"/>
</dbReference>
<keyword evidence="3 5" id="KW-1133">Transmembrane helix</keyword>
<evidence type="ECO:0000313" key="7">
    <source>
        <dbReference type="Proteomes" id="UP000009026"/>
    </source>
</evidence>
<keyword evidence="7" id="KW-1185">Reference proteome</keyword>
<evidence type="ECO:0000256" key="4">
    <source>
        <dbReference type="ARBA" id="ARBA00023136"/>
    </source>
</evidence>
<dbReference type="eggNOG" id="COG0845">
    <property type="taxonomic scope" value="Bacteria"/>
</dbReference>